<dbReference type="KEGG" id="flh:EJ997_12655"/>
<dbReference type="OrthoDB" id="5082702at2"/>
<keyword evidence="2" id="KW-1185">Reference proteome</keyword>
<accession>A0A3S9Q0H9</accession>
<name>A0A3S9Q0H9_9ACTO</name>
<sequence>MEQRPGLRVTDTWGAATNDDVTIELFEALYEELGGPERDNDLITLSDDDGWKLEFSRGSVRYQNSEAAGEVGALNLADRDEALAVADEFIRGDLEALLGRSWEKN</sequence>
<evidence type="ECO:0000313" key="2">
    <source>
        <dbReference type="Proteomes" id="UP000280344"/>
    </source>
</evidence>
<gene>
    <name evidence="1" type="ORF">EJ997_12655</name>
</gene>
<proteinExistence type="predicted"/>
<dbReference type="AlphaFoldDB" id="A0A3S9Q0H9"/>
<organism evidence="1 2">
    <name type="scientific">Flaviflexus ciconiae</name>
    <dbReference type="NCBI Taxonomy" id="2496867"/>
    <lineage>
        <taxon>Bacteria</taxon>
        <taxon>Bacillati</taxon>
        <taxon>Actinomycetota</taxon>
        <taxon>Actinomycetes</taxon>
        <taxon>Actinomycetales</taxon>
        <taxon>Actinomycetaceae</taxon>
        <taxon>Flaviflexus</taxon>
    </lineage>
</organism>
<dbReference type="EMBL" id="CP034593">
    <property type="protein sequence ID" value="AZQ78058.1"/>
    <property type="molecule type" value="Genomic_DNA"/>
</dbReference>
<dbReference type="Proteomes" id="UP000280344">
    <property type="component" value="Chromosome"/>
</dbReference>
<dbReference type="RefSeq" id="WP_126704858.1">
    <property type="nucleotide sequence ID" value="NZ_CP034593.1"/>
</dbReference>
<reference evidence="1 2" key="1">
    <citation type="submission" date="2018-12" db="EMBL/GenBank/DDBJ databases">
        <title>Complete genome sequence of Flaviflexus sp. H23T48.</title>
        <authorList>
            <person name="Bae J.-W."/>
            <person name="Lee J.-Y."/>
        </authorList>
    </citation>
    <scope>NUCLEOTIDE SEQUENCE [LARGE SCALE GENOMIC DNA]</scope>
    <source>
        <strain evidence="1 2">H23T48</strain>
    </source>
</reference>
<evidence type="ECO:0000313" key="1">
    <source>
        <dbReference type="EMBL" id="AZQ78058.1"/>
    </source>
</evidence>
<protein>
    <submittedName>
        <fullName evidence="1">Uncharacterized protein</fullName>
    </submittedName>
</protein>